<dbReference type="GO" id="GO:0010605">
    <property type="term" value="P:negative regulation of macromolecule metabolic process"/>
    <property type="evidence" value="ECO:0007669"/>
    <property type="project" value="UniProtKB-ARBA"/>
</dbReference>
<comment type="cofactor">
    <cofactor evidence="2">
        <name>Mg(2+)</name>
        <dbReference type="ChEBI" id="CHEBI:18420"/>
    </cofactor>
</comment>
<dbReference type="Gene3D" id="1.10.1410.10">
    <property type="match status" value="1"/>
</dbReference>
<evidence type="ECO:0000259" key="11">
    <source>
        <dbReference type="Pfam" id="PF03828"/>
    </source>
</evidence>
<evidence type="ECO:0000259" key="12">
    <source>
        <dbReference type="Pfam" id="PF22600"/>
    </source>
</evidence>
<accession>A0A2N1J9H0</accession>
<evidence type="ECO:0000256" key="5">
    <source>
        <dbReference type="ARBA" id="ARBA00012388"/>
    </source>
</evidence>
<dbReference type="PANTHER" id="PTHR12271:SF40">
    <property type="entry name" value="POLY(A) RNA POLYMERASE GLD2"/>
    <property type="match status" value="1"/>
</dbReference>
<evidence type="ECO:0000256" key="4">
    <source>
        <dbReference type="ARBA" id="ARBA00008593"/>
    </source>
</evidence>
<name>A0A2N1J9H0_9BASI</name>
<dbReference type="SUPFAM" id="SSF81631">
    <property type="entry name" value="PAP/OAS1 substrate-binding domain"/>
    <property type="match status" value="1"/>
</dbReference>
<evidence type="ECO:0000256" key="1">
    <source>
        <dbReference type="ARBA" id="ARBA00001936"/>
    </source>
</evidence>
<dbReference type="Gene3D" id="3.30.460.10">
    <property type="entry name" value="Beta Polymerase, domain 2"/>
    <property type="match status" value="1"/>
</dbReference>
<evidence type="ECO:0000256" key="7">
    <source>
        <dbReference type="ARBA" id="ARBA00022679"/>
    </source>
</evidence>
<dbReference type="PANTHER" id="PTHR12271">
    <property type="entry name" value="POLY A POLYMERASE CID PAP -RELATED"/>
    <property type="match status" value="1"/>
</dbReference>
<evidence type="ECO:0000313" key="14">
    <source>
        <dbReference type="Proteomes" id="UP000232875"/>
    </source>
</evidence>
<proteinExistence type="inferred from homology"/>
<dbReference type="InterPro" id="IPR002058">
    <property type="entry name" value="PAP_assoc"/>
</dbReference>
<dbReference type="GO" id="GO:1990817">
    <property type="term" value="F:poly(A) RNA polymerase activity"/>
    <property type="evidence" value="ECO:0007669"/>
    <property type="project" value="UniProtKB-EC"/>
</dbReference>
<keyword evidence="9" id="KW-0460">Magnesium</keyword>
<dbReference type="Pfam" id="PF03828">
    <property type="entry name" value="PAP_assoc"/>
    <property type="match status" value="1"/>
</dbReference>
<evidence type="ECO:0000313" key="13">
    <source>
        <dbReference type="EMBL" id="PKI83194.1"/>
    </source>
</evidence>
<feature type="domain" description="PAP-associated" evidence="11">
    <location>
        <begin position="370"/>
        <end position="421"/>
    </location>
</feature>
<dbReference type="Proteomes" id="UP000232875">
    <property type="component" value="Unassembled WGS sequence"/>
</dbReference>
<dbReference type="InterPro" id="IPR054708">
    <property type="entry name" value="MTPAP-like_central"/>
</dbReference>
<dbReference type="CDD" id="cd05402">
    <property type="entry name" value="NT_PAP_TUTase"/>
    <property type="match status" value="1"/>
</dbReference>
<evidence type="ECO:0000256" key="10">
    <source>
        <dbReference type="SAM" id="MobiDB-lite"/>
    </source>
</evidence>
<feature type="region of interest" description="Disordered" evidence="10">
    <location>
        <begin position="87"/>
        <end position="110"/>
    </location>
</feature>
<keyword evidence="8" id="KW-0479">Metal-binding</keyword>
<keyword evidence="7" id="KW-0808">Transferase</keyword>
<evidence type="ECO:0000256" key="8">
    <source>
        <dbReference type="ARBA" id="ARBA00022723"/>
    </source>
</evidence>
<feature type="region of interest" description="Disordered" evidence="10">
    <location>
        <begin position="617"/>
        <end position="663"/>
    </location>
</feature>
<dbReference type="GO" id="GO:0046872">
    <property type="term" value="F:metal ion binding"/>
    <property type="evidence" value="ECO:0007669"/>
    <property type="project" value="UniProtKB-KW"/>
</dbReference>
<evidence type="ECO:0000256" key="3">
    <source>
        <dbReference type="ARBA" id="ARBA00004496"/>
    </source>
</evidence>
<feature type="domain" description="Poly(A) RNA polymerase mitochondrial-like central palm" evidence="12">
    <location>
        <begin position="127"/>
        <end position="277"/>
    </location>
</feature>
<dbReference type="EMBL" id="KZ454992">
    <property type="protein sequence ID" value="PKI83194.1"/>
    <property type="molecule type" value="Genomic_DNA"/>
</dbReference>
<dbReference type="GO" id="GO:0005737">
    <property type="term" value="C:cytoplasm"/>
    <property type="evidence" value="ECO:0007669"/>
    <property type="project" value="UniProtKB-SubCell"/>
</dbReference>
<dbReference type="SUPFAM" id="SSF81301">
    <property type="entry name" value="Nucleotidyltransferase"/>
    <property type="match status" value="1"/>
</dbReference>
<keyword evidence="14" id="KW-1185">Reference proteome</keyword>
<reference evidence="13 14" key="1">
    <citation type="submission" date="2017-10" db="EMBL/GenBank/DDBJ databases">
        <title>A novel species of cold-tolerant Malassezia isolated from bats.</title>
        <authorList>
            <person name="Lorch J.M."/>
            <person name="Palmer J.M."/>
            <person name="Vanderwolf K.J."/>
            <person name="Schmidt K.Z."/>
            <person name="Verant M.L."/>
            <person name="Weller T.J."/>
            <person name="Blehert D.S."/>
        </authorList>
    </citation>
    <scope>NUCLEOTIDE SEQUENCE [LARGE SCALE GENOMIC DNA]</scope>
    <source>
        <strain evidence="13 14">NWHC:44797-103</strain>
    </source>
</reference>
<dbReference type="EC" id="2.7.7.19" evidence="5"/>
<dbReference type="AlphaFoldDB" id="A0A2N1J9H0"/>
<dbReference type="OrthoDB" id="407432at2759"/>
<evidence type="ECO:0000256" key="9">
    <source>
        <dbReference type="ARBA" id="ARBA00022842"/>
    </source>
</evidence>
<protein>
    <recommendedName>
        <fullName evidence="5">polynucleotide adenylyltransferase</fullName>
        <ecNumber evidence="5">2.7.7.19</ecNumber>
    </recommendedName>
</protein>
<keyword evidence="6" id="KW-0963">Cytoplasm</keyword>
<comment type="cofactor">
    <cofactor evidence="1">
        <name>Mn(2+)</name>
        <dbReference type="ChEBI" id="CHEBI:29035"/>
    </cofactor>
</comment>
<evidence type="ECO:0000256" key="6">
    <source>
        <dbReference type="ARBA" id="ARBA00022490"/>
    </source>
</evidence>
<dbReference type="GO" id="GO:0031123">
    <property type="term" value="P:RNA 3'-end processing"/>
    <property type="evidence" value="ECO:0007669"/>
    <property type="project" value="TreeGrafter"/>
</dbReference>
<dbReference type="Pfam" id="PF22600">
    <property type="entry name" value="MTPAP-like_central"/>
    <property type="match status" value="1"/>
</dbReference>
<evidence type="ECO:0000256" key="2">
    <source>
        <dbReference type="ARBA" id="ARBA00001946"/>
    </source>
</evidence>
<gene>
    <name evidence="13" type="ORF">MVES_003073</name>
</gene>
<organism evidence="13 14">
    <name type="scientific">Malassezia vespertilionis</name>
    <dbReference type="NCBI Taxonomy" id="2020962"/>
    <lineage>
        <taxon>Eukaryota</taxon>
        <taxon>Fungi</taxon>
        <taxon>Dikarya</taxon>
        <taxon>Basidiomycota</taxon>
        <taxon>Ustilaginomycotina</taxon>
        <taxon>Malasseziomycetes</taxon>
        <taxon>Malasseziales</taxon>
        <taxon>Malasseziaceae</taxon>
        <taxon>Malassezia</taxon>
    </lineage>
</organism>
<comment type="similarity">
    <text evidence="4">Belongs to the DNA polymerase type-B-like family.</text>
</comment>
<dbReference type="InterPro" id="IPR043519">
    <property type="entry name" value="NT_sf"/>
</dbReference>
<sequence length="663" mass="73466">MQSSIARCLRIEPLPKGMRANAVVQRQAKQHAERAAPKPRAPSVLERLASGPAPLPTNLRLVPFVPRKERYWKRDILMKELKETALGSQSAQHDGASMPQSTAHVRGSSYTSPGAVVQTYERHTSDISRAMIDLLTPLLPTDDEYRAKEATRRQLEQLAARVSPGAKLIAFGSMTNGFALRNSVRGTLGNETDEDDHDTSAAHAATYTRSASEMVEILGELIRKETDFYVLPLPKARIPIIKLSRAATSGAPYPIACDIGFDNQLALENTRLLLSYARIDPQRLRTLVLFLKVWTKRRKLNSPFTGTLSSYGYTLLILFFLVHVKRPPVLPNLQRISPAHTPEMLQGHNIHFYDDIEKLRTAWTSHCRESVGELLLDFFRFFSRDFNYAKDAISLSTEAGLVSKESRGWSTEYLCIEDPFQLGYNVSRTVTKDGLYTIRGEFMRAGRLLANRNVRADALIAELCEEREDELTQAPNYHARRFESSPRGGARMVWRDRRDGRRAEPGNLDGMHGFVFPPPPMFAPMPAAHAMQSAGAMLSRSADASPRTANMYFPVLGMPAMYAAPADASHAAKSVRSMSDAPASSPALRAESRFSQVPSHPFVLDDEVGKTAAMEHGTEGVKGGHPDTQPHPTHPTPGADAVRGNAHEPPSEEPDLFGMSPVW</sequence>
<dbReference type="STRING" id="2020962.A0A2N1J9H0"/>
<comment type="subcellular location">
    <subcellularLocation>
        <location evidence="3">Cytoplasm</location>
    </subcellularLocation>
</comment>